<feature type="non-terminal residue" evidence="8">
    <location>
        <position position="1"/>
    </location>
</feature>
<dbReference type="Gene3D" id="4.10.60.10">
    <property type="entry name" value="Zinc finger, CCHC-type"/>
    <property type="match status" value="2"/>
</dbReference>
<evidence type="ECO:0000256" key="3">
    <source>
        <dbReference type="ARBA" id="ARBA00022771"/>
    </source>
</evidence>
<protein>
    <recommendedName>
        <fullName evidence="7">CCHC-type domain-containing protein</fullName>
    </recommendedName>
</protein>
<dbReference type="AlphaFoldDB" id="A0A267EDG9"/>
<keyword evidence="1" id="KW-0479">Metal-binding</keyword>
<feature type="region of interest" description="Disordered" evidence="6">
    <location>
        <begin position="1"/>
        <end position="26"/>
    </location>
</feature>
<comment type="caution">
    <text evidence="8">The sequence shown here is derived from an EMBL/GenBank/DDBJ whole genome shotgun (WGS) entry which is preliminary data.</text>
</comment>
<name>A0A267EDG9_9PLAT</name>
<dbReference type="InterPro" id="IPR001878">
    <property type="entry name" value="Znf_CCHC"/>
</dbReference>
<keyword evidence="9" id="KW-1185">Reference proteome</keyword>
<dbReference type="SUPFAM" id="SSF57756">
    <property type="entry name" value="Retrovirus zinc finger-like domains"/>
    <property type="match status" value="2"/>
</dbReference>
<dbReference type="InterPro" id="IPR042246">
    <property type="entry name" value="ZCCHC9"/>
</dbReference>
<evidence type="ECO:0000256" key="1">
    <source>
        <dbReference type="ARBA" id="ARBA00022723"/>
    </source>
</evidence>
<feature type="region of interest" description="Disordered" evidence="6">
    <location>
        <begin position="229"/>
        <end position="272"/>
    </location>
</feature>
<gene>
    <name evidence="8" type="ORF">BOX15_Mlig031157g1</name>
</gene>
<feature type="domain" description="CCHC-type" evidence="7">
    <location>
        <begin position="100"/>
        <end position="115"/>
    </location>
</feature>
<evidence type="ECO:0000256" key="5">
    <source>
        <dbReference type="PROSITE-ProRule" id="PRU00047"/>
    </source>
</evidence>
<proteinExistence type="predicted"/>
<dbReference type="InterPro" id="IPR036875">
    <property type="entry name" value="Znf_CCHC_sf"/>
</dbReference>
<reference evidence="8 9" key="1">
    <citation type="submission" date="2017-06" db="EMBL/GenBank/DDBJ databases">
        <title>A platform for efficient transgenesis in Macrostomum lignano, a flatworm model organism for stem cell research.</title>
        <authorList>
            <person name="Berezikov E."/>
        </authorList>
    </citation>
    <scope>NUCLEOTIDE SEQUENCE [LARGE SCALE GENOMIC DNA]</scope>
    <source>
        <strain evidence="8">DV1</strain>
        <tissue evidence="8">Whole organism</tissue>
    </source>
</reference>
<evidence type="ECO:0000256" key="4">
    <source>
        <dbReference type="ARBA" id="ARBA00022833"/>
    </source>
</evidence>
<dbReference type="GO" id="GO:0008270">
    <property type="term" value="F:zinc ion binding"/>
    <property type="evidence" value="ECO:0007669"/>
    <property type="project" value="UniProtKB-KW"/>
</dbReference>
<dbReference type="EMBL" id="NIVC01002245">
    <property type="protein sequence ID" value="PAA59631.1"/>
    <property type="molecule type" value="Genomic_DNA"/>
</dbReference>
<dbReference type="GO" id="GO:0005730">
    <property type="term" value="C:nucleolus"/>
    <property type="evidence" value="ECO:0007669"/>
    <property type="project" value="TreeGrafter"/>
</dbReference>
<dbReference type="SMART" id="SM00343">
    <property type="entry name" value="ZnF_C2HC"/>
    <property type="match status" value="4"/>
</dbReference>
<sequence>LAAMTRYARGGQANKKKPNEASSWAQMKADLLTAKSKSKSSPAAAGGRVITRLKNGHYVVRIGSYERVLRSEAELRQWKRAGSERRRQQRKRHREADRVCFHCRQPGHLVSDCPEVSGAASASGAAAICFRCGSSEHALSACPKMPRPGSSSDTSAGQQQQPDLPFASCFVCGRSGHLSRSCPDNPRGLYPKGGGCLLCSSVEHFKRDCPLMQRRRAAEVSAAEVALPLSSGRGGADDEVPLLPSILETRPDGDGAANQPKAKKKKVKVVVL</sequence>
<evidence type="ECO:0000313" key="8">
    <source>
        <dbReference type="EMBL" id="PAA59631.1"/>
    </source>
</evidence>
<organism evidence="8 9">
    <name type="scientific">Macrostomum lignano</name>
    <dbReference type="NCBI Taxonomy" id="282301"/>
    <lineage>
        <taxon>Eukaryota</taxon>
        <taxon>Metazoa</taxon>
        <taxon>Spiralia</taxon>
        <taxon>Lophotrochozoa</taxon>
        <taxon>Platyhelminthes</taxon>
        <taxon>Rhabditophora</taxon>
        <taxon>Macrostomorpha</taxon>
        <taxon>Macrostomida</taxon>
        <taxon>Macrostomidae</taxon>
        <taxon>Macrostomum</taxon>
    </lineage>
</organism>
<dbReference type="OrthoDB" id="3863715at2759"/>
<accession>A0A267EDG9</accession>
<keyword evidence="4" id="KW-0862">Zinc</keyword>
<dbReference type="PROSITE" id="PS50158">
    <property type="entry name" value="ZF_CCHC"/>
    <property type="match status" value="2"/>
</dbReference>
<dbReference type="Pfam" id="PF00098">
    <property type="entry name" value="zf-CCHC"/>
    <property type="match status" value="2"/>
</dbReference>
<keyword evidence="2" id="KW-0677">Repeat</keyword>
<feature type="domain" description="CCHC-type" evidence="7">
    <location>
        <begin position="169"/>
        <end position="184"/>
    </location>
</feature>
<evidence type="ECO:0000313" key="9">
    <source>
        <dbReference type="Proteomes" id="UP000215902"/>
    </source>
</evidence>
<dbReference type="STRING" id="282301.A0A267EDG9"/>
<dbReference type="GO" id="GO:0003676">
    <property type="term" value="F:nucleic acid binding"/>
    <property type="evidence" value="ECO:0007669"/>
    <property type="project" value="InterPro"/>
</dbReference>
<evidence type="ECO:0000259" key="7">
    <source>
        <dbReference type="PROSITE" id="PS50158"/>
    </source>
</evidence>
<dbReference type="PANTHER" id="PTHR46242">
    <property type="entry name" value="ZINC FINGER CCHC DOMAIN-CONTAINING PROTEIN 9 ZCCHC9"/>
    <property type="match status" value="1"/>
</dbReference>
<evidence type="ECO:0000256" key="2">
    <source>
        <dbReference type="ARBA" id="ARBA00022737"/>
    </source>
</evidence>
<dbReference type="PANTHER" id="PTHR46242:SF1">
    <property type="entry name" value="ZINC FINGER CCHC DOMAIN-CONTAINING PROTEIN 9"/>
    <property type="match status" value="1"/>
</dbReference>
<dbReference type="Proteomes" id="UP000215902">
    <property type="component" value="Unassembled WGS sequence"/>
</dbReference>
<keyword evidence="3 5" id="KW-0863">Zinc-finger</keyword>
<feature type="compositionally biased region" description="Basic residues" evidence="6">
    <location>
        <begin position="261"/>
        <end position="272"/>
    </location>
</feature>
<evidence type="ECO:0000256" key="6">
    <source>
        <dbReference type="SAM" id="MobiDB-lite"/>
    </source>
</evidence>
<dbReference type="FunFam" id="4.10.60.10:FF:000091">
    <property type="entry name" value="Zinc finger CCHC-type-containing 9"/>
    <property type="match status" value="1"/>
</dbReference>